<evidence type="ECO:0000256" key="5">
    <source>
        <dbReference type="PIRSR" id="PIRSR000106-3"/>
    </source>
</evidence>
<dbReference type="Proteomes" id="UP000031552">
    <property type="component" value="Unassembled WGS sequence"/>
</dbReference>
<dbReference type="PANTHER" id="PTHR43237:SF4">
    <property type="entry name" value="NADP-DEPENDENT MALIC ENZYME"/>
    <property type="match status" value="1"/>
</dbReference>
<dbReference type="InterPro" id="IPR012302">
    <property type="entry name" value="Malic_NAD-bd"/>
</dbReference>
<sequence length="395" mass="41817">MTDYFTLSLDAHRKTHGKWEMRSKFPVTTQAELSIAYTPGIAAVSQRLSRHPEEAYNLSMKGNSVAIVSDGSAVLGLGDIGPEGALPVMEGKAILLKALAGVDGIPIVINAKEPAEIIQIVKAIAPTFGGINLEDIKAPKCFEIESALQDIGIPVFHDDQHGTAIVLYAALLNACKITGKHFENLKVVINGAGAAGAAVAKLLKGIGQNGDVKPVKDVILCDTKGIISRSRDDLNPSKLQMLEFTNFTNQNGTVFDALKDADVFVGVSAANLLKADDVRVMARDSIIFGLANPIPEIMPAEALAAGAKVVGTGRSDFPNQVNNALAFPGIFRGALDAKASRITEKMKLRAAKALAELITNPTPEKILPHVLDPHVAETIAKAVKDTAIEEGVSRL</sequence>
<dbReference type="PIRSF" id="PIRSF000106">
    <property type="entry name" value="ME"/>
    <property type="match status" value="1"/>
</dbReference>
<evidence type="ECO:0000256" key="6">
    <source>
        <dbReference type="RuleBase" id="RU003427"/>
    </source>
</evidence>
<dbReference type="STRING" id="1437425.CSEC_1230"/>
<gene>
    <name evidence="9" type="primary">maeA</name>
    <name evidence="9" type="ORF">CSEC_1230</name>
</gene>
<evidence type="ECO:0000313" key="10">
    <source>
        <dbReference type="Proteomes" id="UP000031552"/>
    </source>
</evidence>
<evidence type="ECO:0000259" key="8">
    <source>
        <dbReference type="SMART" id="SM01274"/>
    </source>
</evidence>
<dbReference type="SUPFAM" id="SSF53223">
    <property type="entry name" value="Aminoacid dehydrogenase-like, N-terminal domain"/>
    <property type="match status" value="1"/>
</dbReference>
<evidence type="ECO:0000259" key="7">
    <source>
        <dbReference type="SMART" id="SM00919"/>
    </source>
</evidence>
<dbReference type="Pfam" id="PF03949">
    <property type="entry name" value="Malic_M"/>
    <property type="match status" value="1"/>
</dbReference>
<proteinExistence type="inferred from homology"/>
<keyword evidence="5 6" id="KW-0479">Metal-binding</keyword>
<dbReference type="GO" id="GO:0004470">
    <property type="term" value="F:malic enzyme activity"/>
    <property type="evidence" value="ECO:0007669"/>
    <property type="project" value="InterPro"/>
</dbReference>
<evidence type="ECO:0000313" key="9">
    <source>
        <dbReference type="EMBL" id="CDR34051.1"/>
    </source>
</evidence>
<feature type="active site" description="Proton acceptor" evidence="3">
    <location>
        <position position="92"/>
    </location>
</feature>
<dbReference type="Gene3D" id="3.40.50.10380">
    <property type="entry name" value="Malic enzyme, N-terminal domain"/>
    <property type="match status" value="1"/>
</dbReference>
<dbReference type="PRINTS" id="PR00072">
    <property type="entry name" value="MALOXRDTASE"/>
</dbReference>
<accession>A0A090CZ68</accession>
<dbReference type="InterPro" id="IPR037062">
    <property type="entry name" value="Malic_N_dom_sf"/>
</dbReference>
<reference evidence="9" key="2">
    <citation type="submission" date="2014-09" db="EMBL/GenBank/DDBJ databases">
        <title>Criblamydia sequanensis harbors a mega-plasmid encoding arsenite resistance.</title>
        <authorList>
            <person name="Bertelli C."/>
            <person name="Goesmann A."/>
            <person name="Greub G."/>
        </authorList>
    </citation>
    <scope>NUCLEOTIDE SEQUENCE [LARGE SCALE GENOMIC DNA]</scope>
    <source>
        <strain evidence="9">CRIB-18</strain>
    </source>
</reference>
<dbReference type="GO" id="GO:0016616">
    <property type="term" value="F:oxidoreductase activity, acting on the CH-OH group of donors, NAD or NADP as acceptor"/>
    <property type="evidence" value="ECO:0007669"/>
    <property type="project" value="InterPro"/>
</dbReference>
<dbReference type="Pfam" id="PF00390">
    <property type="entry name" value="malic"/>
    <property type="match status" value="2"/>
</dbReference>
<dbReference type="PANTHER" id="PTHR43237">
    <property type="entry name" value="NADP-DEPENDENT MALIC ENZYME"/>
    <property type="match status" value="1"/>
</dbReference>
<comment type="caution">
    <text evidence="9">The sequence shown here is derived from an EMBL/GenBank/DDBJ whole genome shotgun (WGS) entry which is preliminary data.</text>
</comment>
<feature type="binding site" evidence="5">
    <location>
        <position position="134"/>
    </location>
    <ligand>
        <name>a divalent metal cation</name>
        <dbReference type="ChEBI" id="CHEBI:60240"/>
    </ligand>
</feature>
<comment type="cofactor">
    <cofactor evidence="5">
        <name>Mg(2+)</name>
        <dbReference type="ChEBI" id="CHEBI:18420"/>
    </cofactor>
    <cofactor evidence="5">
        <name>Mn(2+)</name>
        <dbReference type="ChEBI" id="CHEBI:29035"/>
    </cofactor>
    <text evidence="5">Divalent metal cations. Prefers magnesium or manganese.</text>
</comment>
<dbReference type="InterPro" id="IPR001891">
    <property type="entry name" value="Malic_OxRdtase"/>
</dbReference>
<keyword evidence="2 9" id="KW-0560">Oxidoreductase</keyword>
<dbReference type="Gene3D" id="3.40.50.720">
    <property type="entry name" value="NAD(P)-binding Rossmann-like Domain"/>
    <property type="match status" value="1"/>
</dbReference>
<dbReference type="OrthoDB" id="9805787at2"/>
<evidence type="ECO:0000256" key="3">
    <source>
        <dbReference type="PIRSR" id="PIRSR000106-1"/>
    </source>
</evidence>
<dbReference type="InterPro" id="IPR045213">
    <property type="entry name" value="Malic_NAD-bd_bact_type"/>
</dbReference>
<feature type="binding site" evidence="4">
    <location>
        <position position="292"/>
    </location>
    <ligand>
        <name>(S)-malate</name>
        <dbReference type="ChEBI" id="CHEBI:15589"/>
    </ligand>
</feature>
<dbReference type="EC" id="1.1.1.38" evidence="9"/>
<evidence type="ECO:0000256" key="4">
    <source>
        <dbReference type="PIRSR" id="PIRSR000106-2"/>
    </source>
</evidence>
<dbReference type="SMART" id="SM00919">
    <property type="entry name" value="Malic_M"/>
    <property type="match status" value="1"/>
</dbReference>
<dbReference type="AlphaFoldDB" id="A0A090CZ68"/>
<dbReference type="EMBL" id="CCEJ010000005">
    <property type="protein sequence ID" value="CDR34051.1"/>
    <property type="molecule type" value="Genomic_DNA"/>
</dbReference>
<feature type="active site" description="Proton donor" evidence="3">
    <location>
        <position position="37"/>
    </location>
</feature>
<dbReference type="SMART" id="SM01274">
    <property type="entry name" value="malic"/>
    <property type="match status" value="1"/>
</dbReference>
<feature type="binding site" evidence="5">
    <location>
        <position position="159"/>
    </location>
    <ligand>
        <name>a divalent metal cation</name>
        <dbReference type="ChEBI" id="CHEBI:60240"/>
    </ligand>
</feature>
<reference evidence="9" key="1">
    <citation type="submission" date="2013-12" db="EMBL/GenBank/DDBJ databases">
        <authorList>
            <person name="Linke B."/>
        </authorList>
    </citation>
    <scope>NUCLEOTIDE SEQUENCE [LARGE SCALE GENOMIC DNA]</scope>
    <source>
        <strain evidence="9">CRIB-18</strain>
    </source>
</reference>
<dbReference type="GO" id="GO:0046872">
    <property type="term" value="F:metal ion binding"/>
    <property type="evidence" value="ECO:0007669"/>
    <property type="project" value="UniProtKB-KW"/>
</dbReference>
<comment type="similarity">
    <text evidence="1 6">Belongs to the malic enzymes family.</text>
</comment>
<feature type="binding site" evidence="4">
    <location>
        <position position="322"/>
    </location>
    <ligand>
        <name>(S)-malate</name>
        <dbReference type="ChEBI" id="CHEBI:15589"/>
    </ligand>
</feature>
<dbReference type="CDD" id="cd05311">
    <property type="entry name" value="NAD_bind_2_malic_enz"/>
    <property type="match status" value="1"/>
</dbReference>
<organism evidence="9 10">
    <name type="scientific">Candidatus Criblamydia sequanensis CRIB-18</name>
    <dbReference type="NCBI Taxonomy" id="1437425"/>
    <lineage>
        <taxon>Bacteria</taxon>
        <taxon>Pseudomonadati</taxon>
        <taxon>Chlamydiota</taxon>
        <taxon>Chlamydiia</taxon>
        <taxon>Parachlamydiales</taxon>
        <taxon>Candidatus Criblamydiaceae</taxon>
        <taxon>Candidatus Criblamydia</taxon>
    </lineage>
</organism>
<dbReference type="InterPro" id="IPR046346">
    <property type="entry name" value="Aminoacid_DH-like_N_sf"/>
</dbReference>
<feature type="domain" description="Malic enzyme N-terminal" evidence="8">
    <location>
        <begin position="16"/>
        <end position="149"/>
    </location>
</feature>
<dbReference type="InterPro" id="IPR012301">
    <property type="entry name" value="Malic_N_dom"/>
</dbReference>
<dbReference type="InterPro" id="IPR036291">
    <property type="entry name" value="NAD(P)-bd_dom_sf"/>
</dbReference>
<dbReference type="eggNOG" id="COG0281">
    <property type="taxonomic scope" value="Bacteria"/>
</dbReference>
<keyword evidence="10" id="KW-1185">Reference proteome</keyword>
<dbReference type="GO" id="GO:0051287">
    <property type="term" value="F:NAD binding"/>
    <property type="evidence" value="ECO:0007669"/>
    <property type="project" value="InterPro"/>
</dbReference>
<dbReference type="RefSeq" id="WP_041017603.1">
    <property type="nucleotide sequence ID" value="NZ_CCEJ010000005.1"/>
</dbReference>
<dbReference type="InterPro" id="IPR051674">
    <property type="entry name" value="Malate_Decarboxylase"/>
</dbReference>
<protein>
    <submittedName>
        <fullName evidence="9">NAD-dependent malic enzyme</fullName>
        <ecNumber evidence="9">1.1.1.38</ecNumber>
    </submittedName>
</protein>
<feature type="binding site" evidence="5">
    <location>
        <position position="135"/>
    </location>
    <ligand>
        <name>a divalent metal cation</name>
        <dbReference type="ChEBI" id="CHEBI:60240"/>
    </ligand>
</feature>
<name>A0A090CZ68_9BACT</name>
<feature type="domain" description="Malic enzyme NAD-binding" evidence="7">
    <location>
        <begin position="160"/>
        <end position="388"/>
    </location>
</feature>
<evidence type="ECO:0000256" key="1">
    <source>
        <dbReference type="ARBA" id="ARBA00008785"/>
    </source>
</evidence>
<evidence type="ECO:0000256" key="2">
    <source>
        <dbReference type="ARBA" id="ARBA00023002"/>
    </source>
</evidence>
<dbReference type="SUPFAM" id="SSF51735">
    <property type="entry name" value="NAD(P)-binding Rossmann-fold domains"/>
    <property type="match status" value="1"/>
</dbReference>